<proteinExistence type="predicted"/>
<sequence length="204" mass="23879">MDYYQEITLIDQAEISPYFLWSKIYMQLHFALVEMKDQYNQVPIGISFPDYVYETKENKRSKVGLGGKLRIFAISEIDLQKLDIRKWLDRLLDYTHITSIRPVPESRVTGYAIYRRKQVKTNPQRLARHRVKRGDIGFDEALARYSNVVTTTDLPYIQLQSLSTSDEHDKKYFKLFIEKNAAEKSVTQVFSTYGLSSQSSVPEF</sequence>
<dbReference type="CDD" id="cd09739">
    <property type="entry name" value="Cas6_I-F"/>
    <property type="match status" value="1"/>
</dbReference>
<gene>
    <name evidence="1" type="ORF">F900_02288</name>
</gene>
<dbReference type="GO" id="GO:0043571">
    <property type="term" value="P:maintenance of CRISPR repeat elements"/>
    <property type="evidence" value="ECO:0007669"/>
    <property type="project" value="InterPro"/>
</dbReference>
<dbReference type="Pfam" id="PF09618">
    <property type="entry name" value="Cas_Csy4"/>
    <property type="match status" value="1"/>
</dbReference>
<dbReference type="InterPro" id="IPR013396">
    <property type="entry name" value="CRISPR-assoc_prot_Csy4"/>
</dbReference>
<dbReference type="EMBL" id="APRP01000026">
    <property type="protein sequence ID" value="ENW99797.1"/>
    <property type="molecule type" value="Genomic_DNA"/>
</dbReference>
<accession>N9LTY7</accession>
<dbReference type="Gene3D" id="3.30.70.2540">
    <property type="entry name" value="CRISPR-associated endoribonuclease Cas6/Csy4"/>
    <property type="match status" value="1"/>
</dbReference>
<name>N9LTY7_9GAMM</name>
<dbReference type="eggNOG" id="ENOG5032RVU">
    <property type="taxonomic scope" value="Bacteria"/>
</dbReference>
<dbReference type="AlphaFoldDB" id="N9LTY7"/>
<evidence type="ECO:0000313" key="2">
    <source>
        <dbReference type="Proteomes" id="UP000013248"/>
    </source>
</evidence>
<protein>
    <submittedName>
        <fullName evidence="1">CRISPR-associated protein cas6/csy4, subtype I-f/ypest</fullName>
    </submittedName>
</protein>
<reference evidence="1 2" key="1">
    <citation type="submission" date="2013-02" db="EMBL/GenBank/DDBJ databases">
        <title>The Genome Sequence of Acinetobacter sp. ANC 3862.</title>
        <authorList>
            <consortium name="The Broad Institute Genome Sequencing Platform"/>
            <consortium name="The Broad Institute Genome Sequencing Center for Infectious Disease"/>
            <person name="Cerqueira G."/>
            <person name="Feldgarden M."/>
            <person name="Courvalin P."/>
            <person name="Perichon B."/>
            <person name="Grillot-Courvalin C."/>
            <person name="Clermont D."/>
            <person name="Rocha E."/>
            <person name="Yoon E.-J."/>
            <person name="Nemec A."/>
            <person name="Walker B."/>
            <person name="Young S.K."/>
            <person name="Zeng Q."/>
            <person name="Gargeya S."/>
            <person name="Fitzgerald M."/>
            <person name="Haas B."/>
            <person name="Abouelleil A."/>
            <person name="Alvarado L."/>
            <person name="Arachchi H.M."/>
            <person name="Berlin A.M."/>
            <person name="Chapman S.B."/>
            <person name="Dewar J."/>
            <person name="Goldberg J."/>
            <person name="Griggs A."/>
            <person name="Gujja S."/>
            <person name="Hansen M."/>
            <person name="Howarth C."/>
            <person name="Imamovic A."/>
            <person name="Larimer J."/>
            <person name="McCowan C."/>
            <person name="Murphy C."/>
            <person name="Neiman D."/>
            <person name="Pearson M."/>
            <person name="Priest M."/>
            <person name="Roberts A."/>
            <person name="Saif S."/>
            <person name="Shea T."/>
            <person name="Sisk P."/>
            <person name="Sykes S."/>
            <person name="Wortman J."/>
            <person name="Nusbaum C."/>
            <person name="Birren B."/>
        </authorList>
    </citation>
    <scope>NUCLEOTIDE SEQUENCE [LARGE SCALE GENOMIC DNA]</scope>
    <source>
        <strain evidence="1 2">ANC 3862</strain>
    </source>
</reference>
<comment type="caution">
    <text evidence="1">The sequence shown here is derived from an EMBL/GenBank/DDBJ whole genome shotgun (WGS) entry which is preliminary data.</text>
</comment>
<dbReference type="InterPro" id="IPR042564">
    <property type="entry name" value="CRISPR-Cas6/Csy4_sf"/>
</dbReference>
<dbReference type="GO" id="GO:0004519">
    <property type="term" value="F:endonuclease activity"/>
    <property type="evidence" value="ECO:0007669"/>
    <property type="project" value="InterPro"/>
</dbReference>
<dbReference type="RefSeq" id="WP_005217648.1">
    <property type="nucleotide sequence ID" value="NZ_KB850089.1"/>
</dbReference>
<dbReference type="HOGENOM" id="CLU_108958_0_1_6"/>
<dbReference type="NCBIfam" id="TIGR02563">
    <property type="entry name" value="cas_Csy4"/>
    <property type="match status" value="1"/>
</dbReference>
<organism evidence="1 2">
    <name type="scientific">Acinetobacter modestus</name>
    <dbReference type="NCBI Taxonomy" id="1776740"/>
    <lineage>
        <taxon>Bacteria</taxon>
        <taxon>Pseudomonadati</taxon>
        <taxon>Pseudomonadota</taxon>
        <taxon>Gammaproteobacteria</taxon>
        <taxon>Moraxellales</taxon>
        <taxon>Moraxellaceae</taxon>
        <taxon>Acinetobacter</taxon>
    </lineage>
</organism>
<evidence type="ECO:0000313" key="1">
    <source>
        <dbReference type="EMBL" id="ENW99797.1"/>
    </source>
</evidence>
<dbReference type="Proteomes" id="UP000013248">
    <property type="component" value="Unassembled WGS sequence"/>
</dbReference>
<dbReference type="PATRIC" id="fig|1217705.3.peg.2230"/>
<dbReference type="STRING" id="1217705.F900_02288"/>